<dbReference type="SMART" id="SM00341">
    <property type="entry name" value="HRDC"/>
    <property type="match status" value="2"/>
</dbReference>
<feature type="domain" description="UvrD-like helicase C-terminal" evidence="13">
    <location>
        <begin position="301"/>
        <end position="542"/>
    </location>
</feature>
<comment type="similarity">
    <text evidence="1">Belongs to the helicase family. UvrD subfamily.</text>
</comment>
<feature type="compositionally biased region" description="Basic and acidic residues" evidence="10">
    <location>
        <begin position="674"/>
        <end position="684"/>
    </location>
</feature>
<dbReference type="InterPro" id="IPR002121">
    <property type="entry name" value="HRDC_dom"/>
</dbReference>
<dbReference type="PANTHER" id="PTHR11070">
    <property type="entry name" value="UVRD / RECB / PCRA DNA HELICASE FAMILY MEMBER"/>
    <property type="match status" value="1"/>
</dbReference>
<dbReference type="Pfam" id="PF00580">
    <property type="entry name" value="UvrD-helicase"/>
    <property type="match status" value="1"/>
</dbReference>
<evidence type="ECO:0000256" key="8">
    <source>
        <dbReference type="ARBA" id="ARBA00034808"/>
    </source>
</evidence>
<dbReference type="InterPro" id="IPR000212">
    <property type="entry name" value="DNA_helicase_UvrD/REP"/>
</dbReference>
<evidence type="ECO:0000256" key="3">
    <source>
        <dbReference type="ARBA" id="ARBA00022801"/>
    </source>
</evidence>
<keyword evidence="2" id="KW-0547">Nucleotide-binding</keyword>
<dbReference type="PROSITE" id="PS51198">
    <property type="entry name" value="UVRD_HELICASE_ATP_BIND"/>
    <property type="match status" value="1"/>
</dbReference>
<keyword evidence="4" id="KW-0347">Helicase</keyword>
<dbReference type="PANTHER" id="PTHR11070:SF69">
    <property type="entry name" value="ATP-DEPENDENT DNA HELICASE UVRD2"/>
    <property type="match status" value="1"/>
</dbReference>
<feature type="domain" description="HRDC" evidence="11">
    <location>
        <begin position="601"/>
        <end position="681"/>
    </location>
</feature>
<evidence type="ECO:0000256" key="4">
    <source>
        <dbReference type="ARBA" id="ARBA00022806"/>
    </source>
</evidence>
<evidence type="ECO:0000256" key="7">
    <source>
        <dbReference type="ARBA" id="ARBA00034617"/>
    </source>
</evidence>
<dbReference type="Pfam" id="PF00570">
    <property type="entry name" value="HRDC"/>
    <property type="match status" value="2"/>
</dbReference>
<dbReference type="GO" id="GO:0016787">
    <property type="term" value="F:hydrolase activity"/>
    <property type="evidence" value="ECO:0007669"/>
    <property type="project" value="UniProtKB-KW"/>
</dbReference>
<dbReference type="GO" id="GO:0005524">
    <property type="term" value="F:ATP binding"/>
    <property type="evidence" value="ECO:0007669"/>
    <property type="project" value="UniProtKB-KW"/>
</dbReference>
<evidence type="ECO:0000259" key="11">
    <source>
        <dbReference type="PROSITE" id="PS50967"/>
    </source>
</evidence>
<evidence type="ECO:0000259" key="13">
    <source>
        <dbReference type="PROSITE" id="PS51217"/>
    </source>
</evidence>
<dbReference type="InterPro" id="IPR014016">
    <property type="entry name" value="UvrD-like_ATP-bd"/>
</dbReference>
<dbReference type="CDD" id="cd17932">
    <property type="entry name" value="DEXQc_UvrD"/>
    <property type="match status" value="1"/>
</dbReference>
<dbReference type="PROSITE" id="PS50967">
    <property type="entry name" value="HRDC"/>
    <property type="match status" value="2"/>
</dbReference>
<evidence type="ECO:0000256" key="5">
    <source>
        <dbReference type="ARBA" id="ARBA00022840"/>
    </source>
</evidence>
<keyword evidence="5" id="KW-0067">ATP-binding</keyword>
<evidence type="ECO:0000259" key="12">
    <source>
        <dbReference type="PROSITE" id="PS51198"/>
    </source>
</evidence>
<name>A0A381Q4H3_9ZZZZ</name>
<dbReference type="GO" id="GO:0043138">
    <property type="term" value="F:3'-5' DNA helicase activity"/>
    <property type="evidence" value="ECO:0007669"/>
    <property type="project" value="UniProtKB-EC"/>
</dbReference>
<dbReference type="AlphaFoldDB" id="A0A381Q4H3"/>
<dbReference type="Gene3D" id="3.40.50.300">
    <property type="entry name" value="P-loop containing nucleotide triphosphate hydrolases"/>
    <property type="match status" value="3"/>
</dbReference>
<reference evidence="14" key="1">
    <citation type="submission" date="2018-05" db="EMBL/GenBank/DDBJ databases">
        <authorList>
            <person name="Lanie J.A."/>
            <person name="Ng W.-L."/>
            <person name="Kazmierczak K.M."/>
            <person name="Andrzejewski T.M."/>
            <person name="Davidsen T.M."/>
            <person name="Wayne K.J."/>
            <person name="Tettelin H."/>
            <person name="Glass J.I."/>
            <person name="Rusch D."/>
            <person name="Podicherti R."/>
            <person name="Tsui H.-C.T."/>
            <person name="Winkler M.E."/>
        </authorList>
    </citation>
    <scope>NUCLEOTIDE SEQUENCE</scope>
</reference>
<dbReference type="InterPro" id="IPR013986">
    <property type="entry name" value="DExx_box_DNA_helicase_dom_sf"/>
</dbReference>
<dbReference type="GO" id="GO:0033202">
    <property type="term" value="C:DNA helicase complex"/>
    <property type="evidence" value="ECO:0007669"/>
    <property type="project" value="TreeGrafter"/>
</dbReference>
<evidence type="ECO:0000313" key="14">
    <source>
        <dbReference type="EMBL" id="SUZ73828.1"/>
    </source>
</evidence>
<dbReference type="Gene3D" id="1.10.486.10">
    <property type="entry name" value="PCRA, domain 4"/>
    <property type="match status" value="2"/>
</dbReference>
<dbReference type="GO" id="GO:0005829">
    <property type="term" value="C:cytosol"/>
    <property type="evidence" value="ECO:0007669"/>
    <property type="project" value="TreeGrafter"/>
</dbReference>
<evidence type="ECO:0000256" key="2">
    <source>
        <dbReference type="ARBA" id="ARBA00022741"/>
    </source>
</evidence>
<dbReference type="SUPFAM" id="SSF47819">
    <property type="entry name" value="HRDC-like"/>
    <property type="match status" value="2"/>
</dbReference>
<gene>
    <name evidence="14" type="ORF">METZ01_LOCUS26682</name>
</gene>
<dbReference type="InterPro" id="IPR044876">
    <property type="entry name" value="HRDC_dom_sf"/>
</dbReference>
<dbReference type="InterPro" id="IPR027417">
    <property type="entry name" value="P-loop_NTPase"/>
</dbReference>
<dbReference type="InterPro" id="IPR014017">
    <property type="entry name" value="DNA_helicase_UvrD-like_C"/>
</dbReference>
<organism evidence="14">
    <name type="scientific">marine metagenome</name>
    <dbReference type="NCBI Taxonomy" id="408172"/>
    <lineage>
        <taxon>unclassified sequences</taxon>
        <taxon>metagenomes</taxon>
        <taxon>ecological metagenomes</taxon>
    </lineage>
</organism>
<evidence type="ECO:0000256" key="1">
    <source>
        <dbReference type="ARBA" id="ARBA00009922"/>
    </source>
</evidence>
<feature type="domain" description="HRDC" evidence="11">
    <location>
        <begin position="702"/>
        <end position="776"/>
    </location>
</feature>
<accession>A0A381Q4H3</accession>
<evidence type="ECO:0000256" key="6">
    <source>
        <dbReference type="ARBA" id="ARBA00023235"/>
    </source>
</evidence>
<dbReference type="EMBL" id="UINC01001192">
    <property type="protein sequence ID" value="SUZ73828.1"/>
    <property type="molecule type" value="Genomic_DNA"/>
</dbReference>
<comment type="catalytic activity">
    <reaction evidence="9">
        <text>ATP + H2O = ADP + phosphate + H(+)</text>
        <dbReference type="Rhea" id="RHEA:13065"/>
        <dbReference type="ChEBI" id="CHEBI:15377"/>
        <dbReference type="ChEBI" id="CHEBI:15378"/>
        <dbReference type="ChEBI" id="CHEBI:30616"/>
        <dbReference type="ChEBI" id="CHEBI:43474"/>
        <dbReference type="ChEBI" id="CHEBI:456216"/>
        <dbReference type="EC" id="5.6.2.4"/>
    </reaction>
</comment>
<dbReference type="PROSITE" id="PS51217">
    <property type="entry name" value="UVRD_HELICASE_CTER"/>
    <property type="match status" value="1"/>
</dbReference>
<dbReference type="EC" id="5.6.2.4" evidence="8"/>
<dbReference type="Pfam" id="PF13361">
    <property type="entry name" value="UvrD_C"/>
    <property type="match status" value="2"/>
</dbReference>
<keyword evidence="6" id="KW-0413">Isomerase</keyword>
<dbReference type="Gene3D" id="1.10.150.80">
    <property type="entry name" value="HRDC domain"/>
    <property type="match status" value="2"/>
</dbReference>
<dbReference type="GO" id="GO:0003677">
    <property type="term" value="F:DNA binding"/>
    <property type="evidence" value="ECO:0007669"/>
    <property type="project" value="InterPro"/>
</dbReference>
<feature type="domain" description="UvrD-like helicase ATP-binding" evidence="12">
    <location>
        <begin position="30"/>
        <end position="307"/>
    </location>
</feature>
<protein>
    <recommendedName>
        <fullName evidence="8">DNA 3'-5' helicase</fullName>
        <ecNumber evidence="8">5.6.2.4</ecNumber>
    </recommendedName>
</protein>
<evidence type="ECO:0000256" key="10">
    <source>
        <dbReference type="SAM" id="MobiDB-lite"/>
    </source>
</evidence>
<dbReference type="GO" id="GO:0000725">
    <property type="term" value="P:recombinational repair"/>
    <property type="evidence" value="ECO:0007669"/>
    <property type="project" value="TreeGrafter"/>
</dbReference>
<dbReference type="SUPFAM" id="SSF52540">
    <property type="entry name" value="P-loop containing nucleoside triphosphate hydrolases"/>
    <property type="match status" value="1"/>
</dbReference>
<comment type="catalytic activity">
    <reaction evidence="7">
        <text>Couples ATP hydrolysis with the unwinding of duplex DNA by translocating in the 3'-5' direction.</text>
        <dbReference type="EC" id="5.6.2.4"/>
    </reaction>
</comment>
<sequence length="776" mass="85176">MDTADRSDSWAATLEDVAASDAADADALLAGLNDEQREAVTSEALPLAIHAGAGSGKTRVLTHRIAWRTLTGRSDPRRVLALTFTRKAASEMRRRLWRLGMRDQVAAGTFHSVAYAQLRNLWRENDQREPELLVRKMGLVAPLLPRDHRATAALDVVAEIEWAKARRIRPEAYPDAAEAAERNLPLPPPTVARIFREYEEVKAEKRMVDFDDLLDQCRRALATNKRFADAQRWRFRHLYVDEFQDVNPLQFQLLDAWLDGRPDLCVVGDPDQAIYGWNGADADHLRRFPVHFPGATVLNLRQNYRSTPQILRTAAAVLGGSDPMLANRDRGPDPVVERHPDHEAEALAVARRIRELRGPDGRWSDHAVLMRTNAQAEPLVAALQAADIPVRTRAGSGLLDRADVKAQLTALGRSDRPLADRIADLRAVGDGADDDGEDGGDTERRAAFAELRRLADEFQALDPSGTARGFVAWARSQARATSDESADAVEVSTFHAAKGLEWPTVHLTGLELGLVPIAHAQTTEARAEERRLLYVALTRAEDRLFCSWAAQRTFGTRTSARKPSFWLEDVEAAIAGLDRPVGRAEGMRRVAEIRQRTGRANLPDHPVVDALRQYRSTAAQAADVPAYVVFTDATLADLVSVWPTTTAELLGVSGIGPTKADRHGEALLAVLASHDRPDRTRSDESTPPTVVAAPSFDPDTADRPEDPVCDALRTWRLEASREAGVPAYRVLTNRALDALVELRPVDADGLLAVPGIGPRTVEAYGDAILVVLAATG</sequence>
<dbReference type="InterPro" id="IPR010997">
    <property type="entry name" value="HRDC-like_sf"/>
</dbReference>
<keyword evidence="3" id="KW-0378">Hydrolase</keyword>
<evidence type="ECO:0000256" key="9">
    <source>
        <dbReference type="ARBA" id="ARBA00048988"/>
    </source>
</evidence>
<dbReference type="Gene3D" id="1.10.10.160">
    <property type="match status" value="1"/>
</dbReference>
<proteinExistence type="inferred from homology"/>
<feature type="region of interest" description="Disordered" evidence="10">
    <location>
        <begin position="674"/>
        <end position="705"/>
    </location>
</feature>